<reference evidence="6" key="1">
    <citation type="submission" date="2025-08" db="UniProtKB">
        <authorList>
            <consortium name="RefSeq"/>
        </authorList>
    </citation>
    <scope>IDENTIFICATION</scope>
    <source>
        <tissue evidence="6">Gonads</tissue>
    </source>
</reference>
<proteinExistence type="predicted"/>
<keyword evidence="3" id="KW-0732">Signal</keyword>
<feature type="signal peptide" evidence="3">
    <location>
        <begin position="1"/>
        <end position="20"/>
    </location>
</feature>
<accession>A0A1S3I1G2</accession>
<dbReference type="GeneID" id="106160135"/>
<dbReference type="AlphaFoldDB" id="A0A1S3I1G2"/>
<dbReference type="KEGG" id="lak:106160135"/>
<evidence type="ECO:0000256" key="1">
    <source>
        <dbReference type="ARBA" id="ARBA00004251"/>
    </source>
</evidence>
<evidence type="ECO:0000313" key="6">
    <source>
        <dbReference type="RefSeq" id="XP_013392107.1"/>
    </source>
</evidence>
<keyword evidence="5" id="KW-1185">Reference proteome</keyword>
<feature type="chain" id="PRO_5010226365" evidence="3">
    <location>
        <begin position="21"/>
        <end position="183"/>
    </location>
</feature>
<feature type="domain" description="IL17RA/B N-terminal" evidence="4">
    <location>
        <begin position="31"/>
        <end position="166"/>
    </location>
</feature>
<dbReference type="Proteomes" id="UP000085678">
    <property type="component" value="Unplaced"/>
</dbReference>
<dbReference type="Gene3D" id="2.60.40.2160">
    <property type="entry name" value="Interleukin-17 receptor A/B, fibronectin-III-like domain 1"/>
    <property type="match status" value="1"/>
</dbReference>
<dbReference type="InParanoid" id="A0A1S3I1G2"/>
<evidence type="ECO:0000313" key="5">
    <source>
        <dbReference type="Proteomes" id="UP000085678"/>
    </source>
</evidence>
<dbReference type="RefSeq" id="XP_013392107.1">
    <property type="nucleotide sequence ID" value="XM_013536653.1"/>
</dbReference>
<dbReference type="GO" id="GO:0005886">
    <property type="term" value="C:plasma membrane"/>
    <property type="evidence" value="ECO:0007669"/>
    <property type="project" value="UniProtKB-SubCell"/>
</dbReference>
<dbReference type="InterPro" id="IPR038683">
    <property type="entry name" value="IL17RA/B_FnIII-like_1_sf"/>
</dbReference>
<dbReference type="InterPro" id="IPR032356">
    <property type="entry name" value="IL17R_A/B_N"/>
</dbReference>
<evidence type="ECO:0000256" key="2">
    <source>
        <dbReference type="ARBA" id="ARBA00022475"/>
    </source>
</evidence>
<keyword evidence="2" id="KW-1003">Cell membrane</keyword>
<sequence length="183" mass="20943">MSVKLVLQLVFVQIARLSWGQDCTPPGFPHLKCTVSKNCLDAWLSRLTNNNLNPSAPTELTVKSILKDYVYDGRIVSNYPAFSITWKAADDVGFRYTKGFKVTILFLNGYRVNENICRFYNMTEAVWNDSDHLNQPKFHFFINNLPPSTDCWVEVCSLPMPSPDRTQPCVHRIRTTFRGKASC</sequence>
<protein>
    <submittedName>
        <fullName evidence="6">Uncharacterized protein LOC106160135</fullName>
    </submittedName>
</protein>
<evidence type="ECO:0000256" key="3">
    <source>
        <dbReference type="SAM" id="SignalP"/>
    </source>
</evidence>
<keyword evidence="2" id="KW-0472">Membrane</keyword>
<evidence type="ECO:0000259" key="4">
    <source>
        <dbReference type="Pfam" id="PF16556"/>
    </source>
</evidence>
<name>A0A1S3I1G2_LINAN</name>
<dbReference type="Pfam" id="PF16556">
    <property type="entry name" value="IL17R_fnIII_D1"/>
    <property type="match status" value="1"/>
</dbReference>
<gene>
    <name evidence="6" type="primary">LOC106160135</name>
</gene>
<comment type="subcellular location">
    <subcellularLocation>
        <location evidence="1">Cell membrane</location>
        <topology evidence="1">Single-pass type I membrane protein</topology>
    </subcellularLocation>
</comment>
<organism evidence="5 6">
    <name type="scientific">Lingula anatina</name>
    <name type="common">Brachiopod</name>
    <name type="synonym">Lingula unguis</name>
    <dbReference type="NCBI Taxonomy" id="7574"/>
    <lineage>
        <taxon>Eukaryota</taxon>
        <taxon>Metazoa</taxon>
        <taxon>Spiralia</taxon>
        <taxon>Lophotrochozoa</taxon>
        <taxon>Brachiopoda</taxon>
        <taxon>Linguliformea</taxon>
        <taxon>Lingulata</taxon>
        <taxon>Lingulida</taxon>
        <taxon>Linguloidea</taxon>
        <taxon>Lingulidae</taxon>
        <taxon>Lingula</taxon>
    </lineage>
</organism>